<name>A0ABU1LSM7_9BURK</name>
<dbReference type="EMBL" id="JAVDRP010000005">
    <property type="protein sequence ID" value="MDR6409746.1"/>
    <property type="molecule type" value="Genomic_DNA"/>
</dbReference>
<dbReference type="Proteomes" id="UP001264340">
    <property type="component" value="Unassembled WGS sequence"/>
</dbReference>
<comment type="caution">
    <text evidence="1">The sequence shown here is derived from an EMBL/GenBank/DDBJ whole genome shotgun (WGS) entry which is preliminary data.</text>
</comment>
<reference evidence="1 2" key="1">
    <citation type="submission" date="2023-07" db="EMBL/GenBank/DDBJ databases">
        <title>Sorghum-associated microbial communities from plants grown in Nebraska, USA.</title>
        <authorList>
            <person name="Schachtman D."/>
        </authorList>
    </citation>
    <scope>NUCLEOTIDE SEQUENCE [LARGE SCALE GENOMIC DNA]</scope>
    <source>
        <strain evidence="1 2">DS1316</strain>
    </source>
</reference>
<gene>
    <name evidence="1" type="ORF">J2804_003151</name>
</gene>
<sequence>MNVPNPIDWQTPELAADMLRPLLAGRPYIENLIVRVDPAGVHSVSPATTYRQARWTAGDGEDCWVDAGTSLRLYHVTGWVRAA</sequence>
<organism evidence="1 2">
    <name type="scientific">Paraburkholderia terricola</name>
    <dbReference type="NCBI Taxonomy" id="169427"/>
    <lineage>
        <taxon>Bacteria</taxon>
        <taxon>Pseudomonadati</taxon>
        <taxon>Pseudomonadota</taxon>
        <taxon>Betaproteobacteria</taxon>
        <taxon>Burkholderiales</taxon>
        <taxon>Burkholderiaceae</taxon>
        <taxon>Paraburkholderia</taxon>
    </lineage>
</organism>
<dbReference type="RefSeq" id="WP_310121507.1">
    <property type="nucleotide sequence ID" value="NZ_JAVDRP010000005.1"/>
</dbReference>
<accession>A0ABU1LSM7</accession>
<proteinExistence type="predicted"/>
<evidence type="ECO:0000313" key="1">
    <source>
        <dbReference type="EMBL" id="MDR6409746.1"/>
    </source>
</evidence>
<evidence type="ECO:0000313" key="2">
    <source>
        <dbReference type="Proteomes" id="UP001264340"/>
    </source>
</evidence>
<protein>
    <submittedName>
        <fullName evidence="1">Uncharacterized protein</fullName>
    </submittedName>
</protein>
<keyword evidence="2" id="KW-1185">Reference proteome</keyword>